<protein>
    <submittedName>
        <fullName evidence="2">DUF4238 domain-containing protein</fullName>
    </submittedName>
</protein>
<dbReference type="Proteomes" id="UP000035642">
    <property type="component" value="Unassembled WGS sequence"/>
</dbReference>
<organism evidence="1 2">
    <name type="scientific">Angiostrongylus cantonensis</name>
    <name type="common">Rat lungworm</name>
    <dbReference type="NCBI Taxonomy" id="6313"/>
    <lineage>
        <taxon>Eukaryota</taxon>
        <taxon>Metazoa</taxon>
        <taxon>Ecdysozoa</taxon>
        <taxon>Nematoda</taxon>
        <taxon>Chromadorea</taxon>
        <taxon>Rhabditida</taxon>
        <taxon>Rhabditina</taxon>
        <taxon>Rhabditomorpha</taxon>
        <taxon>Strongyloidea</taxon>
        <taxon>Metastrongylidae</taxon>
        <taxon>Angiostrongylus</taxon>
    </lineage>
</organism>
<accession>A0A0K0D2C8</accession>
<sequence>MEIGCPEPFFKMFLEIEETVCFITSFLYGKIPKSRTDLFADTLANGLVDRIYTGSRPLKSYCLIVDFAEKLIDEVRKTFSSKQSAAQLDSSIGVWAFVLQAASFAFISRSEFGELLPANLLIEIYDGSVHAVNTDTGHVKCVYPERCCFTVAATRHFDIDFSNLNWRLDVKKAGKSQANGYTRVEDKKKAYLTNDIGNNEF</sequence>
<proteinExistence type="predicted"/>
<reference evidence="1" key="1">
    <citation type="submission" date="2012-09" db="EMBL/GenBank/DDBJ databases">
        <authorList>
            <person name="Martin A.A."/>
        </authorList>
    </citation>
    <scope>NUCLEOTIDE SEQUENCE</scope>
</reference>
<reference evidence="2" key="2">
    <citation type="submission" date="2017-02" db="UniProtKB">
        <authorList>
            <consortium name="WormBaseParasite"/>
        </authorList>
    </citation>
    <scope>IDENTIFICATION</scope>
</reference>
<dbReference type="SUPFAM" id="SSF160696">
    <property type="entry name" value="BTG domain-like"/>
    <property type="match status" value="1"/>
</dbReference>
<evidence type="ECO:0000313" key="1">
    <source>
        <dbReference type="Proteomes" id="UP000035642"/>
    </source>
</evidence>
<name>A0A0K0D2C8_ANGCA</name>
<dbReference type="Gene3D" id="3.90.640.90">
    <property type="entry name" value="Anti-proliferative protein, N-terminal domain"/>
    <property type="match status" value="1"/>
</dbReference>
<keyword evidence="1" id="KW-1185">Reference proteome</keyword>
<dbReference type="AlphaFoldDB" id="A0A0K0D2C8"/>
<dbReference type="WBParaSite" id="ACAC_0000422301-mRNA-1">
    <property type="protein sequence ID" value="ACAC_0000422301-mRNA-1"/>
    <property type="gene ID" value="ACAC_0000422301"/>
</dbReference>
<evidence type="ECO:0000313" key="2">
    <source>
        <dbReference type="WBParaSite" id="ACAC_0000422301-mRNA-1"/>
    </source>
</evidence>
<dbReference type="STRING" id="6313.A0A0K0D2C8"/>
<dbReference type="InterPro" id="IPR036054">
    <property type="entry name" value="BTG-like_sf"/>
</dbReference>